<dbReference type="InterPro" id="IPR037143">
    <property type="entry name" value="4-PPantetheinyl_Trfase_dom_sf"/>
</dbReference>
<evidence type="ECO:0000313" key="2">
    <source>
        <dbReference type="Proteomes" id="UP000054477"/>
    </source>
</evidence>
<dbReference type="SUPFAM" id="SSF56214">
    <property type="entry name" value="4'-phosphopantetheinyl transferase"/>
    <property type="match status" value="1"/>
</dbReference>
<dbReference type="Gene3D" id="3.90.470.20">
    <property type="entry name" value="4'-phosphopantetheinyl transferase domain"/>
    <property type="match status" value="1"/>
</dbReference>
<reference evidence="1 2" key="1">
    <citation type="submission" date="2014-04" db="EMBL/GenBank/DDBJ databases">
        <authorList>
            <consortium name="DOE Joint Genome Institute"/>
            <person name="Kuo A."/>
            <person name="Kohler A."/>
            <person name="Nagy L.G."/>
            <person name="Floudas D."/>
            <person name="Copeland A."/>
            <person name="Barry K.W."/>
            <person name="Cichocki N."/>
            <person name="Veneault-Fourrey C."/>
            <person name="LaButti K."/>
            <person name="Lindquist E.A."/>
            <person name="Lipzen A."/>
            <person name="Lundell T."/>
            <person name="Morin E."/>
            <person name="Murat C."/>
            <person name="Sun H."/>
            <person name="Tunlid A."/>
            <person name="Henrissat B."/>
            <person name="Grigoriev I.V."/>
            <person name="Hibbett D.S."/>
            <person name="Martin F."/>
            <person name="Nordberg H.P."/>
            <person name="Cantor M.N."/>
            <person name="Hua S.X."/>
        </authorList>
    </citation>
    <scope>NUCLEOTIDE SEQUENCE [LARGE SCALE GENOMIC DNA]</scope>
    <source>
        <strain evidence="1 2">LaAM-08-1</strain>
    </source>
</reference>
<keyword evidence="2" id="KW-1185">Reference proteome</keyword>
<accession>A0A0C9YN67</accession>
<sequence>MLALNREYTKQEYDACHQVVVECLPHLTVSYDPNNPDSFRKLMLGMLPLLMMRHRRIPRAKWTDKVSGAGKHWIEQTPDDMSPEKFIHSMIGYHLTVDNSLCGMAMTQGTKRRVVNIGLGIKQFAVHPKGASVDAYVQSLQHKLTALELSHISGQEDATKLRRLCITLAMKDAYIKAIGQPVGFDYSRLEFDVGNKRAFGDGHILGGWEFRVFTANLGVARGTKLVQEQYECVCAFFRGSPESTFIWHDSPKQLESWVQFINIDQMVKVLPKLSA</sequence>
<dbReference type="Proteomes" id="UP000054477">
    <property type="component" value="Unassembled WGS sequence"/>
</dbReference>
<dbReference type="GO" id="GO:0000287">
    <property type="term" value="F:magnesium ion binding"/>
    <property type="evidence" value="ECO:0007669"/>
    <property type="project" value="InterPro"/>
</dbReference>
<organism evidence="1 2">
    <name type="scientific">Laccaria amethystina LaAM-08-1</name>
    <dbReference type="NCBI Taxonomy" id="1095629"/>
    <lineage>
        <taxon>Eukaryota</taxon>
        <taxon>Fungi</taxon>
        <taxon>Dikarya</taxon>
        <taxon>Basidiomycota</taxon>
        <taxon>Agaricomycotina</taxon>
        <taxon>Agaricomycetes</taxon>
        <taxon>Agaricomycetidae</taxon>
        <taxon>Agaricales</taxon>
        <taxon>Agaricineae</taxon>
        <taxon>Hydnangiaceae</taxon>
        <taxon>Laccaria</taxon>
    </lineage>
</organism>
<dbReference type="EMBL" id="KN838538">
    <property type="protein sequence ID" value="KIK09413.1"/>
    <property type="molecule type" value="Genomic_DNA"/>
</dbReference>
<dbReference type="HOGENOM" id="CLU_057011_3_1_1"/>
<evidence type="ECO:0000313" key="1">
    <source>
        <dbReference type="EMBL" id="KIK09413.1"/>
    </source>
</evidence>
<evidence type="ECO:0008006" key="3">
    <source>
        <dbReference type="Google" id="ProtNLM"/>
    </source>
</evidence>
<proteinExistence type="predicted"/>
<reference evidence="2" key="2">
    <citation type="submission" date="2015-01" db="EMBL/GenBank/DDBJ databases">
        <title>Evolutionary Origins and Diversification of the Mycorrhizal Mutualists.</title>
        <authorList>
            <consortium name="DOE Joint Genome Institute"/>
            <consortium name="Mycorrhizal Genomics Consortium"/>
            <person name="Kohler A."/>
            <person name="Kuo A."/>
            <person name="Nagy L.G."/>
            <person name="Floudas D."/>
            <person name="Copeland A."/>
            <person name="Barry K.W."/>
            <person name="Cichocki N."/>
            <person name="Veneault-Fourrey C."/>
            <person name="LaButti K."/>
            <person name="Lindquist E.A."/>
            <person name="Lipzen A."/>
            <person name="Lundell T."/>
            <person name="Morin E."/>
            <person name="Murat C."/>
            <person name="Riley R."/>
            <person name="Ohm R."/>
            <person name="Sun H."/>
            <person name="Tunlid A."/>
            <person name="Henrissat B."/>
            <person name="Grigoriev I.V."/>
            <person name="Hibbett D.S."/>
            <person name="Martin F."/>
        </authorList>
    </citation>
    <scope>NUCLEOTIDE SEQUENCE [LARGE SCALE GENOMIC DNA]</scope>
    <source>
        <strain evidence="2">LaAM-08-1</strain>
    </source>
</reference>
<dbReference type="OrthoDB" id="26719at2759"/>
<dbReference type="STRING" id="1095629.A0A0C9YN67"/>
<dbReference type="GO" id="GO:0008897">
    <property type="term" value="F:holo-[acyl-carrier-protein] synthase activity"/>
    <property type="evidence" value="ECO:0007669"/>
    <property type="project" value="InterPro"/>
</dbReference>
<name>A0A0C9YN67_9AGAR</name>
<gene>
    <name evidence="1" type="ORF">K443DRAFT_671321</name>
</gene>
<protein>
    <recommendedName>
        <fullName evidence="3">4'-phosphopantetheinyl transferase domain-containing protein</fullName>
    </recommendedName>
</protein>
<dbReference type="AlphaFoldDB" id="A0A0C9YN67"/>